<dbReference type="AlphaFoldDB" id="A0A5N5IQG6"/>
<reference evidence="2" key="1">
    <citation type="submission" date="2019-10" db="EMBL/GenBank/DDBJ databases">
        <title>Muricauda hadale sp. nov., a piezophilic bacterium isolated from hadopelagic water of the Mariana Trench.</title>
        <authorList>
            <person name="Wei Y."/>
        </authorList>
    </citation>
    <scope>NUCLEOTIDE SEQUENCE [LARGE SCALE GENOMIC DNA]</scope>
    <source>
        <strain evidence="2">MT-229</strain>
    </source>
</reference>
<name>A0A5N5IQG6_9FLAO</name>
<comment type="caution">
    <text evidence="2">The sequence shown here is derived from an EMBL/GenBank/DDBJ whole genome shotgun (WGS) entry which is preliminary data.</text>
</comment>
<evidence type="ECO:0000256" key="1">
    <source>
        <dbReference type="SAM" id="MobiDB-lite"/>
    </source>
</evidence>
<accession>A0A5N5IQG6</accession>
<organism evidence="2 3">
    <name type="scientific">Flagellimonas hadalis</name>
    <dbReference type="NCBI Taxonomy" id="2597517"/>
    <lineage>
        <taxon>Bacteria</taxon>
        <taxon>Pseudomonadati</taxon>
        <taxon>Bacteroidota</taxon>
        <taxon>Flavobacteriia</taxon>
        <taxon>Flavobacteriales</taxon>
        <taxon>Flavobacteriaceae</taxon>
        <taxon>Flagellimonas</taxon>
    </lineage>
</organism>
<keyword evidence="3" id="KW-1185">Reference proteome</keyword>
<dbReference type="OrthoDB" id="1446989at2"/>
<protein>
    <submittedName>
        <fullName evidence="2">Uncharacterized protein</fullName>
    </submittedName>
</protein>
<dbReference type="EMBL" id="VNIK02000005">
    <property type="protein sequence ID" value="KAB5488893.1"/>
    <property type="molecule type" value="Genomic_DNA"/>
</dbReference>
<dbReference type="RefSeq" id="WP_151890387.1">
    <property type="nucleotide sequence ID" value="NZ_VNIK02000005.1"/>
</dbReference>
<proteinExistence type="predicted"/>
<sequence length="197" mass="22701">MKTNVLIIILLLAFPSCHSPKNGSKKSAEEKRATMAQSSQITIPKNQAKDTKQGQEEEYTETDDEGRIYNPYDFPLEVESIKALLGHNIIIDTKYFEDEYFPEGYTYTKITHKDTQIAFYDVLPGKHRAHITTPKLSVLGGIKIGTPKEEFIKTMHFRDDKVEKFNTFNLMDEYGTMTFSFRKDTLFLIDGFYDEGD</sequence>
<evidence type="ECO:0000313" key="3">
    <source>
        <dbReference type="Proteomes" id="UP000319204"/>
    </source>
</evidence>
<feature type="compositionally biased region" description="Polar residues" evidence="1">
    <location>
        <begin position="35"/>
        <end position="45"/>
    </location>
</feature>
<dbReference type="Proteomes" id="UP000319204">
    <property type="component" value="Unassembled WGS sequence"/>
</dbReference>
<gene>
    <name evidence="2" type="ORF">FOT42_009785</name>
</gene>
<feature type="region of interest" description="Disordered" evidence="1">
    <location>
        <begin position="20"/>
        <end position="65"/>
    </location>
</feature>
<evidence type="ECO:0000313" key="2">
    <source>
        <dbReference type="EMBL" id="KAB5488893.1"/>
    </source>
</evidence>